<dbReference type="AlphaFoldDB" id="A0A8J3AAT2"/>
<keyword evidence="2" id="KW-1133">Transmembrane helix</keyword>
<gene>
    <name evidence="3" type="ORF">GCM10011354_21500</name>
</gene>
<evidence type="ECO:0000313" key="3">
    <source>
        <dbReference type="EMBL" id="GGI06919.1"/>
    </source>
</evidence>
<feature type="region of interest" description="Disordered" evidence="1">
    <location>
        <begin position="1"/>
        <end position="21"/>
    </location>
</feature>
<reference evidence="3" key="1">
    <citation type="journal article" date="2014" name="Int. J. Syst. Evol. Microbiol.">
        <title>Complete genome sequence of Corynebacterium casei LMG S-19264T (=DSM 44701T), isolated from a smear-ripened cheese.</title>
        <authorList>
            <consortium name="US DOE Joint Genome Institute (JGI-PGF)"/>
            <person name="Walter F."/>
            <person name="Albersmeier A."/>
            <person name="Kalinowski J."/>
            <person name="Ruckert C."/>
        </authorList>
    </citation>
    <scope>NUCLEOTIDE SEQUENCE</scope>
    <source>
        <strain evidence="3">CGMCC 1.14988</strain>
    </source>
</reference>
<name>A0A8J3AAT2_9ACTN</name>
<feature type="compositionally biased region" description="Pro residues" evidence="1">
    <location>
        <begin position="1"/>
        <end position="11"/>
    </location>
</feature>
<dbReference type="RefSeq" id="WP_130649142.1">
    <property type="nucleotide sequence ID" value="NZ_BMHA01000007.1"/>
</dbReference>
<proteinExistence type="predicted"/>
<sequence length="128" mass="13526">MQGSPPAAPRPGDPRSTGPRPPAGWRDVVWLALAVGIAAVTALQFVRLAWTALGGDLPVTTGGLVLAFVITVVWLLTIHWLVAGSWRRSVWGCPFEHTEAAVAERRCQRHPLVAGGGSGPWEGGCRTG</sequence>
<evidence type="ECO:0000256" key="2">
    <source>
        <dbReference type="SAM" id="Phobius"/>
    </source>
</evidence>
<protein>
    <submittedName>
        <fullName evidence="3">Uncharacterized protein</fullName>
    </submittedName>
</protein>
<reference evidence="3" key="2">
    <citation type="submission" date="2020-09" db="EMBL/GenBank/DDBJ databases">
        <authorList>
            <person name="Sun Q."/>
            <person name="Zhou Y."/>
        </authorList>
    </citation>
    <scope>NUCLEOTIDE SEQUENCE</scope>
    <source>
        <strain evidence="3">CGMCC 1.14988</strain>
    </source>
</reference>
<feature type="transmembrane region" description="Helical" evidence="2">
    <location>
        <begin position="62"/>
        <end position="82"/>
    </location>
</feature>
<evidence type="ECO:0000256" key="1">
    <source>
        <dbReference type="SAM" id="MobiDB-lite"/>
    </source>
</evidence>
<accession>A0A8J3AAT2</accession>
<feature type="transmembrane region" description="Helical" evidence="2">
    <location>
        <begin position="28"/>
        <end position="50"/>
    </location>
</feature>
<evidence type="ECO:0000313" key="4">
    <source>
        <dbReference type="Proteomes" id="UP000650511"/>
    </source>
</evidence>
<dbReference type="EMBL" id="BMHA01000007">
    <property type="protein sequence ID" value="GGI06919.1"/>
    <property type="molecule type" value="Genomic_DNA"/>
</dbReference>
<keyword evidence="4" id="KW-1185">Reference proteome</keyword>
<comment type="caution">
    <text evidence="3">The sequence shown here is derived from an EMBL/GenBank/DDBJ whole genome shotgun (WGS) entry which is preliminary data.</text>
</comment>
<dbReference type="OrthoDB" id="9859574at2"/>
<dbReference type="Proteomes" id="UP000650511">
    <property type="component" value="Unassembled WGS sequence"/>
</dbReference>
<keyword evidence="2" id="KW-0472">Membrane</keyword>
<keyword evidence="2" id="KW-0812">Transmembrane</keyword>
<organism evidence="3 4">
    <name type="scientific">Egicoccus halophilus</name>
    <dbReference type="NCBI Taxonomy" id="1670830"/>
    <lineage>
        <taxon>Bacteria</taxon>
        <taxon>Bacillati</taxon>
        <taxon>Actinomycetota</taxon>
        <taxon>Nitriliruptoria</taxon>
        <taxon>Egicoccales</taxon>
        <taxon>Egicoccaceae</taxon>
        <taxon>Egicoccus</taxon>
    </lineage>
</organism>